<dbReference type="PROSITE" id="PS51257">
    <property type="entry name" value="PROKAR_LIPOPROTEIN"/>
    <property type="match status" value="1"/>
</dbReference>
<comment type="caution">
    <text evidence="2">The sequence shown here is derived from an EMBL/GenBank/DDBJ whole genome shotgun (WGS) entry which is preliminary data.</text>
</comment>
<keyword evidence="1" id="KW-0732">Signal</keyword>
<dbReference type="EMBL" id="LSBJ02000001">
    <property type="protein sequence ID" value="OWT43540.1"/>
    <property type="molecule type" value="Genomic_DNA"/>
</dbReference>
<dbReference type="AlphaFoldDB" id="A0A219ARZ2"/>
<proteinExistence type="predicted"/>
<evidence type="ECO:0000313" key="2">
    <source>
        <dbReference type="EMBL" id="OWT43540.1"/>
    </source>
</evidence>
<gene>
    <name evidence="2" type="ORF">VFPPC_18733</name>
</gene>
<dbReference type="KEGG" id="pchm:VFPPC_18733"/>
<reference evidence="2 3" key="1">
    <citation type="journal article" date="2016" name="PLoS Pathog.">
        <title>Biosynthesis of antibiotic leucinostatins in bio-control fungus Purpureocillium lilacinum and their inhibition on phytophthora revealed by genome mining.</title>
        <authorList>
            <person name="Wang G."/>
            <person name="Liu Z."/>
            <person name="Lin R."/>
            <person name="Li E."/>
            <person name="Mao Z."/>
            <person name="Ling J."/>
            <person name="Yang Y."/>
            <person name="Yin W.B."/>
            <person name="Xie B."/>
        </authorList>
    </citation>
    <scope>NUCLEOTIDE SEQUENCE [LARGE SCALE GENOMIC DNA]</scope>
    <source>
        <strain evidence="2">170</strain>
    </source>
</reference>
<feature type="signal peptide" evidence="1">
    <location>
        <begin position="1"/>
        <end position="19"/>
    </location>
</feature>
<sequence>MRLYPLFVLASSSLLFTSCRYGKEARRRDESVVTVICDSAKKHGVFLPWPSCTGKAT</sequence>
<evidence type="ECO:0000313" key="3">
    <source>
        <dbReference type="Proteomes" id="UP000078397"/>
    </source>
</evidence>
<keyword evidence="3" id="KW-1185">Reference proteome</keyword>
<protein>
    <recommendedName>
        <fullName evidence="4">Lipoprotein</fullName>
    </recommendedName>
</protein>
<dbReference type="Proteomes" id="UP000078397">
    <property type="component" value="Unassembled WGS sequence"/>
</dbReference>
<evidence type="ECO:0000256" key="1">
    <source>
        <dbReference type="SAM" id="SignalP"/>
    </source>
</evidence>
<feature type="chain" id="PRO_5012262215" description="Lipoprotein" evidence="1">
    <location>
        <begin position="20"/>
        <end position="57"/>
    </location>
</feature>
<accession>A0A219ARZ2</accession>
<name>A0A219ARZ2_METCM</name>
<dbReference type="GeneID" id="33937420"/>
<evidence type="ECO:0008006" key="4">
    <source>
        <dbReference type="Google" id="ProtNLM"/>
    </source>
</evidence>
<dbReference type="RefSeq" id="XP_022285955.1">
    <property type="nucleotide sequence ID" value="XM_022430301.1"/>
</dbReference>
<organism evidence="2 3">
    <name type="scientific">Pochonia chlamydosporia 170</name>
    <dbReference type="NCBI Taxonomy" id="1380566"/>
    <lineage>
        <taxon>Eukaryota</taxon>
        <taxon>Fungi</taxon>
        <taxon>Dikarya</taxon>
        <taxon>Ascomycota</taxon>
        <taxon>Pezizomycotina</taxon>
        <taxon>Sordariomycetes</taxon>
        <taxon>Hypocreomycetidae</taxon>
        <taxon>Hypocreales</taxon>
        <taxon>Clavicipitaceae</taxon>
        <taxon>Pochonia</taxon>
    </lineage>
</organism>